<keyword evidence="1" id="KW-1133">Transmembrane helix</keyword>
<sequence length="116" mass="12977">MDGAGARSLEYIRVLLAWWRAFGPACPGWVDESYRTSERMQSATLICDRGRETCTHKQHEHRKRRQPLLLRNNHGCYVPAWGCCDSALLCFVLCILIGFFAPVTGTVTSLPGAGFC</sequence>
<evidence type="ECO:0000256" key="1">
    <source>
        <dbReference type="SAM" id="Phobius"/>
    </source>
</evidence>
<keyword evidence="1" id="KW-0812">Transmembrane</keyword>
<feature type="transmembrane region" description="Helical" evidence="1">
    <location>
        <begin position="78"/>
        <end position="101"/>
    </location>
</feature>
<keyword evidence="3" id="KW-1185">Reference proteome</keyword>
<reference evidence="2 3" key="1">
    <citation type="journal article" date="2013" name="PLoS Genet.">
        <title>The genome and development-dependent transcriptomes of Pyronema confluens: a window into fungal evolution.</title>
        <authorList>
            <person name="Traeger S."/>
            <person name="Altegoer F."/>
            <person name="Freitag M."/>
            <person name="Gabaldon T."/>
            <person name="Kempken F."/>
            <person name="Kumar A."/>
            <person name="Marcet-Houben M."/>
            <person name="Poggeler S."/>
            <person name="Stajich J.E."/>
            <person name="Nowrousian M."/>
        </authorList>
    </citation>
    <scope>NUCLEOTIDE SEQUENCE [LARGE SCALE GENOMIC DNA]</scope>
    <source>
        <strain evidence="3">CBS 100304</strain>
        <tissue evidence="2">Vegetative mycelium</tissue>
    </source>
</reference>
<dbReference type="EMBL" id="HF935502">
    <property type="protein sequence ID" value="CCX10043.1"/>
    <property type="molecule type" value="Genomic_DNA"/>
</dbReference>
<dbReference type="AlphaFoldDB" id="U4L3D4"/>
<accession>U4L3D4</accession>
<name>U4L3D4_PYROM</name>
<evidence type="ECO:0000313" key="2">
    <source>
        <dbReference type="EMBL" id="CCX10043.1"/>
    </source>
</evidence>
<evidence type="ECO:0000313" key="3">
    <source>
        <dbReference type="Proteomes" id="UP000018144"/>
    </source>
</evidence>
<gene>
    <name evidence="2" type="ORF">PCON_09636</name>
</gene>
<keyword evidence="1" id="KW-0472">Membrane</keyword>
<protein>
    <submittedName>
        <fullName evidence="2">Uncharacterized protein</fullName>
    </submittedName>
</protein>
<dbReference type="Proteomes" id="UP000018144">
    <property type="component" value="Unassembled WGS sequence"/>
</dbReference>
<organism evidence="2 3">
    <name type="scientific">Pyronema omphalodes (strain CBS 100304)</name>
    <name type="common">Pyronema confluens</name>
    <dbReference type="NCBI Taxonomy" id="1076935"/>
    <lineage>
        <taxon>Eukaryota</taxon>
        <taxon>Fungi</taxon>
        <taxon>Dikarya</taxon>
        <taxon>Ascomycota</taxon>
        <taxon>Pezizomycotina</taxon>
        <taxon>Pezizomycetes</taxon>
        <taxon>Pezizales</taxon>
        <taxon>Pyronemataceae</taxon>
        <taxon>Pyronema</taxon>
    </lineage>
</organism>
<proteinExistence type="predicted"/>